<evidence type="ECO:0000259" key="6">
    <source>
        <dbReference type="PROSITE" id="PS50089"/>
    </source>
</evidence>
<evidence type="ECO:0000256" key="1">
    <source>
        <dbReference type="ARBA" id="ARBA00022771"/>
    </source>
</evidence>
<keyword evidence="5" id="KW-0812">Transmembrane</keyword>
<gene>
    <name evidence="7" type="ORF">FSP39_017164</name>
</gene>
<evidence type="ECO:0000256" key="2">
    <source>
        <dbReference type="ARBA" id="ARBA00022833"/>
    </source>
</evidence>
<evidence type="ECO:0000313" key="7">
    <source>
        <dbReference type="EMBL" id="KAK3088291.1"/>
    </source>
</evidence>
<dbReference type="PROSITE" id="PS50089">
    <property type="entry name" value="ZF_RING_2"/>
    <property type="match status" value="1"/>
</dbReference>
<comment type="caution">
    <text evidence="7">The sequence shown here is derived from an EMBL/GenBank/DDBJ whole genome shotgun (WGS) entry which is preliminary data.</text>
</comment>
<dbReference type="Proteomes" id="UP001186944">
    <property type="component" value="Unassembled WGS sequence"/>
</dbReference>
<evidence type="ECO:0000256" key="4">
    <source>
        <dbReference type="SAM" id="MobiDB-lite"/>
    </source>
</evidence>
<reference evidence="7" key="1">
    <citation type="submission" date="2019-08" db="EMBL/GenBank/DDBJ databases">
        <title>The improved chromosome-level genome for the pearl oyster Pinctada fucata martensii using PacBio sequencing and Hi-C.</title>
        <authorList>
            <person name="Zheng Z."/>
        </authorList>
    </citation>
    <scope>NUCLEOTIDE SEQUENCE</scope>
    <source>
        <strain evidence="7">ZZ-2019</strain>
        <tissue evidence="7">Adductor muscle</tissue>
    </source>
</reference>
<feature type="domain" description="RING-type" evidence="6">
    <location>
        <begin position="263"/>
        <end position="302"/>
    </location>
</feature>
<proteinExistence type="predicted"/>
<evidence type="ECO:0000256" key="3">
    <source>
        <dbReference type="PROSITE-ProRule" id="PRU00175"/>
    </source>
</evidence>
<keyword evidence="5" id="KW-0472">Membrane</keyword>
<sequence length="313" mass="36797">MGMFVIFGLWCLVIALILQNFSSFWILPLWDFTSALLSFAYGLIYIIANIVFDLLQGITIIAVAISPAAWQCLRIVGGFLKWLIKQLLRGIFGTGSQFLSVLSWVFVMCTCLLYLENIFQIGTTDRSHDDDSVEEQNNQNARRETDQQERREILENEENENEENSNEEAEINLAVDDNDRNRIREIEAQNARQQNNNINQHLHRRRNQLFVRLPNQRERQTSESDTESDENRMLHQRNLVLLRRNQNMRLQHRHTQRQNCYTCIVCMERERNIAVFPCGHMQLCALCFDNIMRNNSLCPVCQNHIDESRKVYL</sequence>
<feature type="region of interest" description="Disordered" evidence="4">
    <location>
        <begin position="125"/>
        <end position="176"/>
    </location>
</feature>
<evidence type="ECO:0000313" key="8">
    <source>
        <dbReference type="Proteomes" id="UP001186944"/>
    </source>
</evidence>
<accession>A0AA88XMY7</accession>
<dbReference type="Pfam" id="PF13920">
    <property type="entry name" value="zf-C3HC4_3"/>
    <property type="match status" value="1"/>
</dbReference>
<dbReference type="PANTHER" id="PTHR22696">
    <property type="entry name" value="E3 UBIQUITIN-PROTEIN LIGASE RNF26"/>
    <property type="match status" value="1"/>
</dbReference>
<evidence type="ECO:0000256" key="5">
    <source>
        <dbReference type="SAM" id="Phobius"/>
    </source>
</evidence>
<dbReference type="PANTHER" id="PTHR22696:SF1">
    <property type="entry name" value="E3 UBIQUITIN-PROTEIN LIGASE RNF26"/>
    <property type="match status" value="1"/>
</dbReference>
<dbReference type="SMART" id="SM00184">
    <property type="entry name" value="RING"/>
    <property type="match status" value="1"/>
</dbReference>
<dbReference type="GO" id="GO:0061630">
    <property type="term" value="F:ubiquitin protein ligase activity"/>
    <property type="evidence" value="ECO:0007669"/>
    <property type="project" value="TreeGrafter"/>
</dbReference>
<dbReference type="AlphaFoldDB" id="A0AA88XMY7"/>
<feature type="transmembrane region" description="Helical" evidence="5">
    <location>
        <begin position="6"/>
        <end position="27"/>
    </location>
</feature>
<dbReference type="InterPro" id="IPR013083">
    <property type="entry name" value="Znf_RING/FYVE/PHD"/>
</dbReference>
<feature type="compositionally biased region" description="Acidic residues" evidence="4">
    <location>
        <begin position="155"/>
        <end position="170"/>
    </location>
</feature>
<organism evidence="7 8">
    <name type="scientific">Pinctada imbricata</name>
    <name type="common">Atlantic pearl-oyster</name>
    <name type="synonym">Pinctada martensii</name>
    <dbReference type="NCBI Taxonomy" id="66713"/>
    <lineage>
        <taxon>Eukaryota</taxon>
        <taxon>Metazoa</taxon>
        <taxon>Spiralia</taxon>
        <taxon>Lophotrochozoa</taxon>
        <taxon>Mollusca</taxon>
        <taxon>Bivalvia</taxon>
        <taxon>Autobranchia</taxon>
        <taxon>Pteriomorphia</taxon>
        <taxon>Pterioida</taxon>
        <taxon>Pterioidea</taxon>
        <taxon>Pteriidae</taxon>
        <taxon>Pinctada</taxon>
    </lineage>
</organism>
<feature type="region of interest" description="Disordered" evidence="4">
    <location>
        <begin position="209"/>
        <end position="232"/>
    </location>
</feature>
<dbReference type="InterPro" id="IPR001841">
    <property type="entry name" value="Znf_RING"/>
</dbReference>
<dbReference type="Gene3D" id="3.30.40.10">
    <property type="entry name" value="Zinc/RING finger domain, C3HC4 (zinc finger)"/>
    <property type="match status" value="1"/>
</dbReference>
<keyword evidence="2" id="KW-0862">Zinc</keyword>
<dbReference type="GO" id="GO:0008270">
    <property type="term" value="F:zinc ion binding"/>
    <property type="evidence" value="ECO:0007669"/>
    <property type="project" value="UniProtKB-KW"/>
</dbReference>
<feature type="compositionally biased region" description="Basic and acidic residues" evidence="4">
    <location>
        <begin position="141"/>
        <end position="154"/>
    </location>
</feature>
<name>A0AA88XMY7_PINIB</name>
<keyword evidence="8" id="KW-1185">Reference proteome</keyword>
<keyword evidence="1 3" id="KW-0863">Zinc-finger</keyword>
<protein>
    <recommendedName>
        <fullName evidence="6">RING-type domain-containing protein</fullName>
    </recommendedName>
</protein>
<keyword evidence="1 3" id="KW-0479">Metal-binding</keyword>
<dbReference type="SUPFAM" id="SSF57850">
    <property type="entry name" value="RING/U-box"/>
    <property type="match status" value="1"/>
</dbReference>
<dbReference type="EMBL" id="VSWD01000011">
    <property type="protein sequence ID" value="KAK3088291.1"/>
    <property type="molecule type" value="Genomic_DNA"/>
</dbReference>
<dbReference type="GO" id="GO:0006511">
    <property type="term" value="P:ubiquitin-dependent protein catabolic process"/>
    <property type="evidence" value="ECO:0007669"/>
    <property type="project" value="TreeGrafter"/>
</dbReference>
<keyword evidence="5" id="KW-1133">Transmembrane helix</keyword>
<dbReference type="GO" id="GO:0016567">
    <property type="term" value="P:protein ubiquitination"/>
    <property type="evidence" value="ECO:0007669"/>
    <property type="project" value="TreeGrafter"/>
</dbReference>
<feature type="transmembrane region" description="Helical" evidence="5">
    <location>
        <begin position="96"/>
        <end position="115"/>
    </location>
</feature>